<dbReference type="Pfam" id="PF01421">
    <property type="entry name" value="Reprolysin"/>
    <property type="match status" value="1"/>
</dbReference>
<feature type="binding site" evidence="10">
    <location>
        <position position="342"/>
    </location>
    <ligand>
        <name>Zn(2+)</name>
        <dbReference type="ChEBI" id="CHEBI:29105"/>
        <note>catalytic</note>
    </ligand>
</feature>
<feature type="binding site" evidence="10">
    <location>
        <position position="346"/>
    </location>
    <ligand>
        <name>Zn(2+)</name>
        <dbReference type="ChEBI" id="CHEBI:29105"/>
        <note>catalytic</note>
    </ligand>
</feature>
<name>A0A182C5V7_9SAUR</name>
<protein>
    <submittedName>
        <fullName evidence="14">Metalloproteinase</fullName>
    </submittedName>
</protein>
<keyword evidence="8 10" id="KW-1015">Disulfide bond</keyword>
<keyword evidence="3" id="KW-0964">Secreted</keyword>
<keyword evidence="5 10" id="KW-0479">Metal-binding</keyword>
<evidence type="ECO:0000259" key="13">
    <source>
        <dbReference type="PROSITE" id="PS50215"/>
    </source>
</evidence>
<dbReference type="PANTHER" id="PTHR11905">
    <property type="entry name" value="ADAM A DISINTEGRIN AND METALLOPROTEASE DOMAIN"/>
    <property type="match status" value="1"/>
</dbReference>
<evidence type="ECO:0000259" key="12">
    <source>
        <dbReference type="PROSITE" id="PS50214"/>
    </source>
</evidence>
<dbReference type="SMART" id="SM00608">
    <property type="entry name" value="ACR"/>
    <property type="match status" value="1"/>
</dbReference>
<dbReference type="EMBL" id="GEHL01006880">
    <property type="protein sequence ID" value="JAS03112.1"/>
    <property type="molecule type" value="Transcribed_RNA"/>
</dbReference>
<dbReference type="GO" id="GO:0005576">
    <property type="term" value="C:extracellular region"/>
    <property type="evidence" value="ECO:0007669"/>
    <property type="project" value="UniProtKB-SubCell"/>
</dbReference>
<keyword evidence="4" id="KW-0800">Toxin</keyword>
<dbReference type="GO" id="GO:0090729">
    <property type="term" value="F:toxin activity"/>
    <property type="evidence" value="ECO:0007669"/>
    <property type="project" value="UniProtKB-KW"/>
</dbReference>
<sequence>MIQALLVTICLVVFPYQGSLIILESGNVNEYDVVYPQKVQALPKGGLQNAEPDTEYEDTMQYEFQVNGKPVVLHLERNKGLFSEDYSETHYSPDGREITTSPPVQDHCYYHGHIKNEADSTAVISACDGLKGHFKHQGETYFIEPLKISNSEAHAVYKYDNLEKEDETPGTCGVTQTTWELDEPIEKISQVSITPEQQNTYLATPKYIEFVIVVDNGMFRKYSSNVTVIRTRIYEIVNILNTIYRPLNIHVVLIGLEIWSDQDKIKVQSDSVVTLDLFGAWRETDLLPRKRNDNAHLISPTYFNRNTEGIANLGYICHRKKSSAIVRDYTKITSMMAYVMAHELGHNLGILHDKFFCDCSSYECVMAPQVGKVPHYQWSSCSIKYLQMYLNKAWSRCIFNKPNLTDIVVPPVCGNHVVEVGEECDCGSPQDCQSACCNPRTCKLRGGAQCDSEECCEQCRIKGAGTECRAAKDECDLAEHCTGQSAECPTERFQRDGHPCQNNQSYCYKGSCPTLTNQCIYLWGKGSTVSPDFCFEFNLSGVDVGYCRRKNGKKIPCQPQDVKCGRLYCTKQKKKPCIWIYDKDDPDFGMVEFGTKCGDERVCSNGQCFEMKTAYRSDTGFSEV</sequence>
<feature type="disulfide bond" evidence="9">
    <location>
        <begin position="468"/>
        <end position="488"/>
    </location>
</feature>
<feature type="disulfide bond" evidence="10">
    <location>
        <begin position="359"/>
        <end position="364"/>
    </location>
</feature>
<dbReference type="Pfam" id="PF00200">
    <property type="entry name" value="Disintegrin"/>
    <property type="match status" value="1"/>
</dbReference>
<dbReference type="PANTHER" id="PTHR11905:SF32">
    <property type="entry name" value="DISINTEGRIN AND METALLOPROTEINASE DOMAIN-CONTAINING PROTEIN 28"/>
    <property type="match status" value="1"/>
</dbReference>
<organism evidence="14">
    <name type="scientific">Phalotris mertensi</name>
    <dbReference type="NCBI Taxonomy" id="1260334"/>
    <lineage>
        <taxon>Eukaryota</taxon>
        <taxon>Metazoa</taxon>
        <taxon>Chordata</taxon>
        <taxon>Craniata</taxon>
        <taxon>Vertebrata</taxon>
        <taxon>Euteleostomi</taxon>
        <taxon>Lepidosauria</taxon>
        <taxon>Squamata</taxon>
        <taxon>Bifurcata</taxon>
        <taxon>Unidentata</taxon>
        <taxon>Episquamata</taxon>
        <taxon>Toxicofera</taxon>
        <taxon>Serpentes</taxon>
        <taxon>Colubroidea</taxon>
        <taxon>Dipsadidae</taxon>
        <taxon>Phalotris</taxon>
    </lineage>
</organism>
<evidence type="ECO:0000313" key="14">
    <source>
        <dbReference type="EMBL" id="JAS03112.1"/>
    </source>
</evidence>
<keyword evidence="6" id="KW-0378">Hydrolase</keyword>
<evidence type="ECO:0000256" key="11">
    <source>
        <dbReference type="SAM" id="SignalP"/>
    </source>
</evidence>
<dbReference type="Gene3D" id="3.40.390.10">
    <property type="entry name" value="Collagenase (Catalytic Domain)"/>
    <property type="match status" value="1"/>
</dbReference>
<dbReference type="GO" id="GO:0005886">
    <property type="term" value="C:plasma membrane"/>
    <property type="evidence" value="ECO:0007669"/>
    <property type="project" value="TreeGrafter"/>
</dbReference>
<dbReference type="PRINTS" id="PR00289">
    <property type="entry name" value="DISINTEGRIN"/>
</dbReference>
<dbReference type="Pfam" id="PF01562">
    <property type="entry name" value="Pep_M12B_propep"/>
    <property type="match status" value="1"/>
</dbReference>
<proteinExistence type="predicted"/>
<dbReference type="InterPro" id="IPR001590">
    <property type="entry name" value="Peptidase_M12B"/>
</dbReference>
<evidence type="ECO:0000256" key="6">
    <source>
        <dbReference type="ARBA" id="ARBA00022801"/>
    </source>
</evidence>
<dbReference type="FunFam" id="4.10.70.10:FF:000001">
    <property type="entry name" value="Disintegrin and metalloproteinase domain-containing protein 22"/>
    <property type="match status" value="1"/>
</dbReference>
<feature type="chain" id="PRO_5008116131" evidence="11">
    <location>
        <begin position="19"/>
        <end position="624"/>
    </location>
</feature>
<evidence type="ECO:0000256" key="8">
    <source>
        <dbReference type="ARBA" id="ARBA00023157"/>
    </source>
</evidence>
<dbReference type="SUPFAM" id="SSF57552">
    <property type="entry name" value="Blood coagulation inhibitor (disintegrin)"/>
    <property type="match status" value="1"/>
</dbReference>
<feature type="disulfide bond" evidence="10">
    <location>
        <begin position="317"/>
        <end position="397"/>
    </location>
</feature>
<keyword evidence="11" id="KW-0732">Signal</keyword>
<feature type="disulfide bond" evidence="10">
    <location>
        <begin position="357"/>
        <end position="381"/>
    </location>
</feature>
<dbReference type="SUPFAM" id="SSF55486">
    <property type="entry name" value="Metalloproteases ('zincins'), catalytic domain"/>
    <property type="match status" value="1"/>
</dbReference>
<feature type="active site" evidence="10">
    <location>
        <position position="343"/>
    </location>
</feature>
<evidence type="ECO:0000256" key="2">
    <source>
        <dbReference type="ARBA" id="ARBA00004613"/>
    </source>
</evidence>
<keyword evidence="7 10" id="KW-0862">Zinc</keyword>
<accession>A0A182C5V7</accession>
<comment type="subcellular location">
    <subcellularLocation>
        <location evidence="2">Secreted</location>
    </subcellularLocation>
</comment>
<dbReference type="InterPro" id="IPR024079">
    <property type="entry name" value="MetalloPept_cat_dom_sf"/>
</dbReference>
<evidence type="ECO:0000256" key="5">
    <source>
        <dbReference type="ARBA" id="ARBA00022723"/>
    </source>
</evidence>
<dbReference type="InterPro" id="IPR036436">
    <property type="entry name" value="Disintegrin_dom_sf"/>
</dbReference>
<feature type="signal peptide" evidence="11">
    <location>
        <begin position="1"/>
        <end position="18"/>
    </location>
</feature>
<comment type="cofactor">
    <cofactor evidence="1">
        <name>Zn(2+)</name>
        <dbReference type="ChEBI" id="CHEBI:29105"/>
    </cofactor>
</comment>
<dbReference type="AlphaFoldDB" id="A0A182C5V7"/>
<dbReference type="InterPro" id="IPR002870">
    <property type="entry name" value="Peptidase_M12B_N"/>
</dbReference>
<dbReference type="InterPro" id="IPR001762">
    <property type="entry name" value="Disintegrin_dom"/>
</dbReference>
<dbReference type="GO" id="GO:0046872">
    <property type="term" value="F:metal ion binding"/>
    <property type="evidence" value="ECO:0007669"/>
    <property type="project" value="UniProtKB-KW"/>
</dbReference>
<evidence type="ECO:0000256" key="4">
    <source>
        <dbReference type="ARBA" id="ARBA00022656"/>
    </source>
</evidence>
<dbReference type="Gene3D" id="4.10.70.10">
    <property type="entry name" value="Disintegrin domain"/>
    <property type="match status" value="1"/>
</dbReference>
<feature type="domain" description="Peptidase M12B" evidence="13">
    <location>
        <begin position="206"/>
        <end position="402"/>
    </location>
</feature>
<dbReference type="InterPro" id="IPR006586">
    <property type="entry name" value="ADAM_Cys-rich"/>
</dbReference>
<evidence type="ECO:0000256" key="1">
    <source>
        <dbReference type="ARBA" id="ARBA00001947"/>
    </source>
</evidence>
<dbReference type="FunFam" id="3.40.390.10:FF:000002">
    <property type="entry name" value="Disintegrin and metalloproteinase domain-containing protein 22"/>
    <property type="match status" value="1"/>
</dbReference>
<evidence type="ECO:0000256" key="3">
    <source>
        <dbReference type="ARBA" id="ARBA00022525"/>
    </source>
</evidence>
<feature type="binding site" evidence="10">
    <location>
        <position position="352"/>
    </location>
    <ligand>
        <name>Zn(2+)</name>
        <dbReference type="ChEBI" id="CHEBI:29105"/>
        <note>catalytic</note>
    </ligand>
</feature>
<reference evidence="14" key="1">
    <citation type="submission" date="2016-03" db="EMBL/GenBank/DDBJ databases">
        <title>Trends in the evolution of snake toxins underscored by an integrative omics approach to profile the venom of the colubrid Phalotris mertensi.</title>
        <authorList>
            <person name="Campos P.F."/>
            <person name="Silva D.A."/>
            <person name="Zelanis A."/>
            <person name="Paes Leme A.F."/>
            <person name="Rocha M.M."/>
            <person name="Menezes M.C."/>
            <person name="Serrano S.M."/>
            <person name="Junqueira de Azevedo I.L."/>
        </authorList>
    </citation>
    <scope>NUCLEOTIDE SEQUENCE</scope>
    <source>
        <strain evidence="14">Eukaryotic</strain>
        <tissue evidence="14">Venom gland</tissue>
    </source>
</reference>
<dbReference type="PROSITE" id="PS50214">
    <property type="entry name" value="DISINTEGRIN_2"/>
    <property type="match status" value="1"/>
</dbReference>
<dbReference type="GO" id="GO:0006508">
    <property type="term" value="P:proteolysis"/>
    <property type="evidence" value="ECO:0007669"/>
    <property type="project" value="InterPro"/>
</dbReference>
<dbReference type="InterPro" id="IPR034027">
    <property type="entry name" value="Reprolysin_adamalysin"/>
</dbReference>
<feature type="domain" description="Disintegrin" evidence="12">
    <location>
        <begin position="410"/>
        <end position="496"/>
    </location>
</feature>
<dbReference type="SMART" id="SM00050">
    <property type="entry name" value="DISIN"/>
    <property type="match status" value="1"/>
</dbReference>
<evidence type="ECO:0000256" key="10">
    <source>
        <dbReference type="PROSITE-ProRule" id="PRU00276"/>
    </source>
</evidence>
<dbReference type="GO" id="GO:0004222">
    <property type="term" value="F:metalloendopeptidase activity"/>
    <property type="evidence" value="ECO:0007669"/>
    <property type="project" value="InterPro"/>
</dbReference>
<dbReference type="Pfam" id="PF08516">
    <property type="entry name" value="ADAM_CR"/>
    <property type="match status" value="1"/>
</dbReference>
<dbReference type="PROSITE" id="PS50215">
    <property type="entry name" value="ADAM_MEPRO"/>
    <property type="match status" value="1"/>
</dbReference>
<evidence type="ECO:0000256" key="7">
    <source>
        <dbReference type="ARBA" id="ARBA00022833"/>
    </source>
</evidence>
<evidence type="ECO:0000256" key="9">
    <source>
        <dbReference type="PROSITE-ProRule" id="PRU00068"/>
    </source>
</evidence>
<dbReference type="CDD" id="cd04269">
    <property type="entry name" value="ZnMc_adamalysin_II_like"/>
    <property type="match status" value="1"/>
</dbReference>